<dbReference type="EMBL" id="JBBPFD010000010">
    <property type="protein sequence ID" value="KAK7909494.1"/>
    <property type="molecule type" value="Genomic_DNA"/>
</dbReference>
<organism evidence="2 3">
    <name type="scientific">Mugilogobius chulae</name>
    <name type="common">yellowstripe goby</name>
    <dbReference type="NCBI Taxonomy" id="88201"/>
    <lineage>
        <taxon>Eukaryota</taxon>
        <taxon>Metazoa</taxon>
        <taxon>Chordata</taxon>
        <taxon>Craniata</taxon>
        <taxon>Vertebrata</taxon>
        <taxon>Euteleostomi</taxon>
        <taxon>Actinopterygii</taxon>
        <taxon>Neopterygii</taxon>
        <taxon>Teleostei</taxon>
        <taxon>Neoteleostei</taxon>
        <taxon>Acanthomorphata</taxon>
        <taxon>Gobiaria</taxon>
        <taxon>Gobiiformes</taxon>
        <taxon>Gobioidei</taxon>
        <taxon>Gobiidae</taxon>
        <taxon>Gobionellinae</taxon>
        <taxon>Mugilogobius</taxon>
    </lineage>
</organism>
<reference evidence="3" key="1">
    <citation type="submission" date="2024-04" db="EMBL/GenBank/DDBJ databases">
        <title>Salinicola lusitanus LLJ914,a marine bacterium isolated from the Okinawa Trough.</title>
        <authorList>
            <person name="Li J."/>
        </authorList>
    </citation>
    <scope>NUCLEOTIDE SEQUENCE [LARGE SCALE GENOMIC DNA]</scope>
</reference>
<proteinExistence type="predicted"/>
<dbReference type="AlphaFoldDB" id="A0AAW0NUU9"/>
<evidence type="ECO:0000256" key="1">
    <source>
        <dbReference type="SAM" id="MobiDB-lite"/>
    </source>
</evidence>
<comment type="caution">
    <text evidence="2">The sequence shown here is derived from an EMBL/GenBank/DDBJ whole genome shotgun (WGS) entry which is preliminary data.</text>
</comment>
<accession>A0AAW0NUU9</accession>
<name>A0AAW0NUU9_9GOBI</name>
<dbReference type="Proteomes" id="UP001460270">
    <property type="component" value="Unassembled WGS sequence"/>
</dbReference>
<keyword evidence="3" id="KW-1185">Reference proteome</keyword>
<protein>
    <submittedName>
        <fullName evidence="2">Uncharacterized protein</fullName>
    </submittedName>
</protein>
<feature type="compositionally biased region" description="Polar residues" evidence="1">
    <location>
        <begin position="117"/>
        <end position="127"/>
    </location>
</feature>
<sequence length="262" mass="29418">MIVNTVGSLHSYPNGRPRPYSLALGRKIKQRLWEKLNRPLVSVIKSVGDPLQYEQVSAKGPFPPFIEVDISGEPQPEKLCVQKQEQEQTRGLQAEQPRSSSPEPEDEPRRKRPFQVPAQNPEETLSHGSLPRSSSPKPEEEPQCKRPFQSVVAAQSHEEPPSQRSLPNTIIYRGIPVLKMSDLPQPNITNYRGKPVLKAIKTPILHLPQPNITIIRGMQVLKTSNSPPLHLLQPNNTTYRGMTILKYLQICPNLRPPPTGAD</sequence>
<evidence type="ECO:0000313" key="2">
    <source>
        <dbReference type="EMBL" id="KAK7909494.1"/>
    </source>
</evidence>
<feature type="region of interest" description="Disordered" evidence="1">
    <location>
        <begin position="81"/>
        <end position="167"/>
    </location>
</feature>
<gene>
    <name evidence="2" type="ORF">WMY93_014178</name>
</gene>
<evidence type="ECO:0000313" key="3">
    <source>
        <dbReference type="Proteomes" id="UP001460270"/>
    </source>
</evidence>